<reference evidence="1" key="1">
    <citation type="submission" date="2021-06" db="EMBL/GenBank/DDBJ databases">
        <authorList>
            <person name="Kallberg Y."/>
            <person name="Tangrot J."/>
            <person name="Rosling A."/>
        </authorList>
    </citation>
    <scope>NUCLEOTIDE SEQUENCE</scope>
    <source>
        <strain evidence="1">FL966</strain>
    </source>
</reference>
<dbReference type="SUPFAM" id="SSF52047">
    <property type="entry name" value="RNI-like"/>
    <property type="match status" value="1"/>
</dbReference>
<protein>
    <submittedName>
        <fullName evidence="1">15750_t:CDS:1</fullName>
    </submittedName>
</protein>
<evidence type="ECO:0000313" key="2">
    <source>
        <dbReference type="Proteomes" id="UP000789759"/>
    </source>
</evidence>
<sequence length="43" mass="4905">DCNIGDKETKILSEALYENTTLSTLCLHENRIGKYGVEELVKY</sequence>
<comment type="caution">
    <text evidence="1">The sequence shown here is derived from an EMBL/GenBank/DDBJ whole genome shotgun (WGS) entry which is preliminary data.</text>
</comment>
<dbReference type="Gene3D" id="3.80.10.10">
    <property type="entry name" value="Ribonuclease Inhibitor"/>
    <property type="match status" value="1"/>
</dbReference>
<dbReference type="AlphaFoldDB" id="A0A9N9PEV8"/>
<evidence type="ECO:0000313" key="1">
    <source>
        <dbReference type="EMBL" id="CAG8809884.1"/>
    </source>
</evidence>
<dbReference type="OrthoDB" id="120976at2759"/>
<feature type="non-terminal residue" evidence="1">
    <location>
        <position position="43"/>
    </location>
</feature>
<dbReference type="InterPro" id="IPR032675">
    <property type="entry name" value="LRR_dom_sf"/>
</dbReference>
<dbReference type="Proteomes" id="UP000789759">
    <property type="component" value="Unassembled WGS sequence"/>
</dbReference>
<proteinExistence type="predicted"/>
<keyword evidence="2" id="KW-1185">Reference proteome</keyword>
<organism evidence="1 2">
    <name type="scientific">Cetraspora pellucida</name>
    <dbReference type="NCBI Taxonomy" id="1433469"/>
    <lineage>
        <taxon>Eukaryota</taxon>
        <taxon>Fungi</taxon>
        <taxon>Fungi incertae sedis</taxon>
        <taxon>Mucoromycota</taxon>
        <taxon>Glomeromycotina</taxon>
        <taxon>Glomeromycetes</taxon>
        <taxon>Diversisporales</taxon>
        <taxon>Gigasporaceae</taxon>
        <taxon>Cetraspora</taxon>
    </lineage>
</organism>
<accession>A0A9N9PEV8</accession>
<dbReference type="EMBL" id="CAJVQA010037451">
    <property type="protein sequence ID" value="CAG8809884.1"/>
    <property type="molecule type" value="Genomic_DNA"/>
</dbReference>
<gene>
    <name evidence="1" type="ORF">CPELLU_LOCUS18522</name>
</gene>
<name>A0A9N9PEV8_9GLOM</name>